<dbReference type="InterPro" id="IPR018060">
    <property type="entry name" value="HTH_AraC"/>
</dbReference>
<dbReference type="Pfam" id="PF12833">
    <property type="entry name" value="HTH_18"/>
    <property type="match status" value="1"/>
</dbReference>
<dbReference type="Proteomes" id="UP000245926">
    <property type="component" value="Chromosome"/>
</dbReference>
<dbReference type="GO" id="GO:0003700">
    <property type="term" value="F:DNA-binding transcription factor activity"/>
    <property type="evidence" value="ECO:0007669"/>
    <property type="project" value="InterPro"/>
</dbReference>
<gene>
    <name evidence="5" type="ORF">DK389_06875</name>
</gene>
<dbReference type="PANTHER" id="PTHR46796">
    <property type="entry name" value="HTH-TYPE TRANSCRIPTIONAL ACTIVATOR RHAS-RELATED"/>
    <property type="match status" value="1"/>
</dbReference>
<organism evidence="5 6">
    <name type="scientific">Methylobacterium durans</name>
    <dbReference type="NCBI Taxonomy" id="2202825"/>
    <lineage>
        <taxon>Bacteria</taxon>
        <taxon>Pseudomonadati</taxon>
        <taxon>Pseudomonadota</taxon>
        <taxon>Alphaproteobacteria</taxon>
        <taxon>Hyphomicrobiales</taxon>
        <taxon>Methylobacteriaceae</taxon>
        <taxon>Methylobacterium</taxon>
    </lineage>
</organism>
<dbReference type="InterPro" id="IPR018062">
    <property type="entry name" value="HTH_AraC-typ_CS"/>
</dbReference>
<dbReference type="InterPro" id="IPR020449">
    <property type="entry name" value="Tscrpt_reg_AraC-type_HTH"/>
</dbReference>
<dbReference type="KEGG" id="mets:DK389_06875"/>
<dbReference type="InterPro" id="IPR009057">
    <property type="entry name" value="Homeodomain-like_sf"/>
</dbReference>
<evidence type="ECO:0000256" key="3">
    <source>
        <dbReference type="ARBA" id="ARBA00023163"/>
    </source>
</evidence>
<evidence type="ECO:0000256" key="1">
    <source>
        <dbReference type="ARBA" id="ARBA00023015"/>
    </source>
</evidence>
<dbReference type="InterPro" id="IPR050204">
    <property type="entry name" value="AraC_XylS_family_regulators"/>
</dbReference>
<dbReference type="PRINTS" id="PR00032">
    <property type="entry name" value="HTHARAC"/>
</dbReference>
<keyword evidence="3" id="KW-0804">Transcription</keyword>
<evidence type="ECO:0000313" key="5">
    <source>
        <dbReference type="EMBL" id="AWN40308.1"/>
    </source>
</evidence>
<proteinExistence type="predicted"/>
<name>A0A2U8W3T2_9HYPH</name>
<dbReference type="OrthoDB" id="9816011at2"/>
<evidence type="ECO:0000256" key="2">
    <source>
        <dbReference type="ARBA" id="ARBA00023125"/>
    </source>
</evidence>
<sequence length="256" mass="28015">MLLRPSSGIMVVQQQDQRAVVTTREAILLTLSESPTIRLMGVERLDWFELADDDLSASMVGAAASLRVFSEDNAALALLGSYGAALMRGLLPVTTPSLRDHAIRHMAGLVDIMCSDAALPSKGPGTSRQAGRIRAIKAEIEVRLGERNLSARHFAQLSGMSVRSLQKLFEADGQTFSEFVLERRLERALRLLRSTAKGPQSISAIAFEVGFGDLSYFNRTFRKRYGMPPRRVRSAHASLAADFESADPETLPPDEA</sequence>
<dbReference type="GO" id="GO:0043565">
    <property type="term" value="F:sequence-specific DNA binding"/>
    <property type="evidence" value="ECO:0007669"/>
    <property type="project" value="InterPro"/>
</dbReference>
<dbReference type="Gene3D" id="1.10.10.60">
    <property type="entry name" value="Homeodomain-like"/>
    <property type="match status" value="1"/>
</dbReference>
<dbReference type="PROSITE" id="PS00041">
    <property type="entry name" value="HTH_ARAC_FAMILY_1"/>
    <property type="match status" value="1"/>
</dbReference>
<evidence type="ECO:0000259" key="4">
    <source>
        <dbReference type="PROSITE" id="PS01124"/>
    </source>
</evidence>
<reference evidence="6" key="1">
    <citation type="submission" date="2018-05" db="EMBL/GenBank/DDBJ databases">
        <title>Complete Genome Sequence of Methylobacterium sp. 17SD2-17.</title>
        <authorList>
            <person name="Srinivasan S."/>
        </authorList>
    </citation>
    <scope>NUCLEOTIDE SEQUENCE [LARGE SCALE GENOMIC DNA]</scope>
    <source>
        <strain evidence="6">17SD2-17</strain>
    </source>
</reference>
<evidence type="ECO:0000313" key="6">
    <source>
        <dbReference type="Proteomes" id="UP000245926"/>
    </source>
</evidence>
<keyword evidence="1" id="KW-0805">Transcription regulation</keyword>
<dbReference type="SUPFAM" id="SSF46689">
    <property type="entry name" value="Homeodomain-like"/>
    <property type="match status" value="1"/>
</dbReference>
<dbReference type="SMART" id="SM00342">
    <property type="entry name" value="HTH_ARAC"/>
    <property type="match status" value="1"/>
</dbReference>
<accession>A0A2U8W3T2</accession>
<dbReference type="AlphaFoldDB" id="A0A2U8W3T2"/>
<dbReference type="EMBL" id="CP029550">
    <property type="protein sequence ID" value="AWN40308.1"/>
    <property type="molecule type" value="Genomic_DNA"/>
</dbReference>
<feature type="domain" description="HTH araC/xylS-type" evidence="4">
    <location>
        <begin position="134"/>
        <end position="235"/>
    </location>
</feature>
<dbReference type="PANTHER" id="PTHR46796:SF6">
    <property type="entry name" value="ARAC SUBFAMILY"/>
    <property type="match status" value="1"/>
</dbReference>
<dbReference type="PROSITE" id="PS01124">
    <property type="entry name" value="HTH_ARAC_FAMILY_2"/>
    <property type="match status" value="1"/>
</dbReference>
<keyword evidence="2" id="KW-0238">DNA-binding</keyword>
<keyword evidence="6" id="KW-1185">Reference proteome</keyword>
<protein>
    <submittedName>
        <fullName evidence="5">AraC family transcriptional regulator</fullName>
    </submittedName>
</protein>